<evidence type="ECO:0000313" key="2">
    <source>
        <dbReference type="Proteomes" id="UP000192472"/>
    </source>
</evidence>
<protein>
    <recommendedName>
        <fullName evidence="3">DUF4286 domain-containing protein</fullName>
    </recommendedName>
</protein>
<dbReference type="Pfam" id="PF14114">
    <property type="entry name" value="DUF4286"/>
    <property type="match status" value="1"/>
</dbReference>
<sequence length="101" mass="12068">MILYNVTVSLDENIEADWLQWMKEDHIPKVMDTGMFVDRKIFKLLSHEQEGAITYAIQYFADSINHIHEYQEKYAEALQAQHTEKFKDKFVAFRTMLEHVD</sequence>
<proteinExistence type="predicted"/>
<dbReference type="RefSeq" id="WP_084373029.1">
    <property type="nucleotide sequence ID" value="NZ_FWYF01000002.1"/>
</dbReference>
<dbReference type="STRING" id="692418.SAMN04488029_2383"/>
<name>A0A1W2GES6_REIFA</name>
<evidence type="ECO:0000313" key="1">
    <source>
        <dbReference type="EMBL" id="SMD35179.1"/>
    </source>
</evidence>
<gene>
    <name evidence="1" type="ORF">SAMN04488029_2383</name>
</gene>
<dbReference type="EMBL" id="FWYF01000002">
    <property type="protein sequence ID" value="SMD35179.1"/>
    <property type="molecule type" value="Genomic_DNA"/>
</dbReference>
<accession>A0A1W2GES6</accession>
<dbReference type="OrthoDB" id="1121837at2"/>
<dbReference type="InterPro" id="IPR025563">
    <property type="entry name" value="DUF4286"/>
</dbReference>
<reference evidence="1 2" key="1">
    <citation type="submission" date="2017-04" db="EMBL/GenBank/DDBJ databases">
        <authorList>
            <person name="Afonso C.L."/>
            <person name="Miller P.J."/>
            <person name="Scott M.A."/>
            <person name="Spackman E."/>
            <person name="Goraichik I."/>
            <person name="Dimitrov K.M."/>
            <person name="Suarez D.L."/>
            <person name="Swayne D.E."/>
        </authorList>
    </citation>
    <scope>NUCLEOTIDE SEQUENCE [LARGE SCALE GENOMIC DNA]</scope>
    <source>
        <strain evidence="1 2">DSM 26133</strain>
    </source>
</reference>
<evidence type="ECO:0008006" key="3">
    <source>
        <dbReference type="Google" id="ProtNLM"/>
    </source>
</evidence>
<dbReference type="AlphaFoldDB" id="A0A1W2GES6"/>
<organism evidence="1 2">
    <name type="scientific">Reichenbachiella faecimaris</name>
    <dbReference type="NCBI Taxonomy" id="692418"/>
    <lineage>
        <taxon>Bacteria</taxon>
        <taxon>Pseudomonadati</taxon>
        <taxon>Bacteroidota</taxon>
        <taxon>Cytophagia</taxon>
        <taxon>Cytophagales</taxon>
        <taxon>Reichenbachiellaceae</taxon>
        <taxon>Reichenbachiella</taxon>
    </lineage>
</organism>
<keyword evidence="2" id="KW-1185">Reference proteome</keyword>
<dbReference type="Proteomes" id="UP000192472">
    <property type="component" value="Unassembled WGS sequence"/>
</dbReference>